<dbReference type="InterPro" id="IPR008979">
    <property type="entry name" value="Galactose-bd-like_sf"/>
</dbReference>
<feature type="compositionally biased region" description="Low complexity" evidence="1">
    <location>
        <begin position="201"/>
        <end position="247"/>
    </location>
</feature>
<organism evidence="2 3">
    <name type="scientific">Aureobasidium pullulans</name>
    <name type="common">Black yeast</name>
    <name type="synonym">Pullularia pullulans</name>
    <dbReference type="NCBI Taxonomy" id="5580"/>
    <lineage>
        <taxon>Eukaryota</taxon>
        <taxon>Fungi</taxon>
        <taxon>Dikarya</taxon>
        <taxon>Ascomycota</taxon>
        <taxon>Pezizomycotina</taxon>
        <taxon>Dothideomycetes</taxon>
        <taxon>Dothideomycetidae</taxon>
        <taxon>Dothideales</taxon>
        <taxon>Saccotheciaceae</taxon>
        <taxon>Aureobasidium</taxon>
    </lineage>
</organism>
<name>A0A4S9E417_AURPU</name>
<reference evidence="2 3" key="1">
    <citation type="submission" date="2018-10" db="EMBL/GenBank/DDBJ databases">
        <title>Fifty Aureobasidium pullulans genomes reveal a recombining polyextremotolerant generalist.</title>
        <authorList>
            <person name="Gostincar C."/>
            <person name="Turk M."/>
            <person name="Zajc J."/>
            <person name="Gunde-Cimerman N."/>
        </authorList>
    </citation>
    <scope>NUCLEOTIDE SEQUENCE [LARGE SCALE GENOMIC DNA]</scope>
    <source>
        <strain evidence="2 3">EXF-9785</strain>
    </source>
</reference>
<evidence type="ECO:0000313" key="2">
    <source>
        <dbReference type="EMBL" id="THX28645.1"/>
    </source>
</evidence>
<feature type="compositionally biased region" description="Polar residues" evidence="1">
    <location>
        <begin position="310"/>
        <end position="321"/>
    </location>
</feature>
<feature type="compositionally biased region" description="Low complexity" evidence="1">
    <location>
        <begin position="113"/>
        <end position="139"/>
    </location>
</feature>
<feature type="region of interest" description="Disordered" evidence="1">
    <location>
        <begin position="113"/>
        <end position="181"/>
    </location>
</feature>
<protein>
    <submittedName>
        <fullName evidence="2">Uncharacterized protein</fullName>
    </submittedName>
</protein>
<feature type="compositionally biased region" description="Low complexity" evidence="1">
    <location>
        <begin position="322"/>
        <end position="364"/>
    </location>
</feature>
<feature type="compositionally biased region" description="Low complexity" evidence="1">
    <location>
        <begin position="148"/>
        <end position="181"/>
    </location>
</feature>
<dbReference type="SUPFAM" id="SSF49785">
    <property type="entry name" value="Galactose-binding domain-like"/>
    <property type="match status" value="2"/>
</dbReference>
<dbReference type="EMBL" id="QZAV01000356">
    <property type="protein sequence ID" value="THX28645.1"/>
    <property type="molecule type" value="Genomic_DNA"/>
</dbReference>
<gene>
    <name evidence="2" type="ORF">D6D10_09140</name>
</gene>
<sequence length="1217" mass="124859">MLGGAFLAALPTGTTQRGIVAAATQAEGPTNESSACNKADIALVKFNTQSHPGLCKTWLNGDQKSSLVQGMASSELTSACKCISEASKEMKVALQLPVVRVAKTTAKAAAKPVSKTTAKTPPKTTAKTTVQTTTKVAAPSIKSTPKGSIKTTPGISTKKTSTGKLSSTSVKLSSKSSSVSSSSTRRCVGIACSKLTVKTSSTTSTKNSSTLKSLTKTASISKSGSKVSSAVSASKSGSKSGSKVLSSITGTATGNKGISTKKSSSSTRKAKPTSSSSTGDGSGATTGGDDSGSGSDGGDGGDDGSAATTPSGDDSSAPTTPSGDDGSAATTTAADDGSSATAPADDGSLATSTSTLPASTSTSTKPRSVSLPTTIKSSTRAATLVTKSTTPVISVPTSVISTSSTTSSSTSSMLPVIKPSPICTSPLSANETFQLYISGTNTAIDGTPMQGLTNGATAVGFSVGYTTLNFTLDCTTGYVYWGSGSVLSGNRQAFSVKSQSVVVAPLGDSNNSPLSCSLDTNFVMTCQYTSARSPDAFQGWAVSTGDARYLAMAQSNTTGVALKAVPLKSNSAITYPTHSTNQKLLTNGDFAASSVSPWNKFTQGRSSDVSFNAPAVNASQSCYAFAGMLSITPNSQFYNGYAWGGMSQPGVTLYMGEQLFLGYDVLLNYPTGLPAGVRCDIQVKGTEHDTLSYVRYDSNSPAFVSFNTTTTASYNGTGSFSITAYCQGQPGGPWPNLNLGFNNVRLLAAYDPTDAGAALSCGFKNARDTIQSATLQPYCSSLLSYSTPTTTVTSVIPTTTTVVITMTSAGRKRSFITAAPIILPQTIWPRQLDVSANTSSQASTISDGSTNPLASFAPQDVSDACSIEASAVSTTVTVSTSVTSTIVATSTKTKVAACSSTPVYNGDFESGSLNPWNVYDPVGGRGGAWTVEPVSGPSGGNYVAQVTMKNPGDVGGFAAFISQTVQTCTGITYTMSYDYQCLTKSYAAPYILIQASGGNAYGGQGDCSAGPDGWKTQTLTYVSKGDSVQPGIWAVQNGGPSDQGIIQIDNVKFTASAPSCTNGEIDNSDFGNGLSSWDSLVQSGTVTMNGEAAQLYCNAHETGPYDKSKVTQTISTCPGTKYSVSWRYLIPAINGNEDTYIYLYTADSVKSENIISATSSHNGEQVDGNNQPIGTWYTQTATFTANDKSTLIGVENVCCNNNEFTILIDDIVVSVAS</sequence>
<proteinExistence type="predicted"/>
<feature type="compositionally biased region" description="Gly residues" evidence="1">
    <location>
        <begin position="280"/>
        <end position="298"/>
    </location>
</feature>
<dbReference type="Gene3D" id="2.60.120.260">
    <property type="entry name" value="Galactose-binding domain-like"/>
    <property type="match status" value="2"/>
</dbReference>
<feature type="compositionally biased region" description="Polar residues" evidence="1">
    <location>
        <begin position="248"/>
        <end position="258"/>
    </location>
</feature>
<evidence type="ECO:0000313" key="3">
    <source>
        <dbReference type="Proteomes" id="UP000308953"/>
    </source>
</evidence>
<comment type="caution">
    <text evidence="2">The sequence shown here is derived from an EMBL/GenBank/DDBJ whole genome shotgun (WGS) entry which is preliminary data.</text>
</comment>
<dbReference type="Proteomes" id="UP000308953">
    <property type="component" value="Unassembled WGS sequence"/>
</dbReference>
<evidence type="ECO:0000256" key="1">
    <source>
        <dbReference type="SAM" id="MobiDB-lite"/>
    </source>
</evidence>
<dbReference type="AlphaFoldDB" id="A0A4S9E417"/>
<accession>A0A4S9E417</accession>
<feature type="compositionally biased region" description="Polar residues" evidence="1">
    <location>
        <begin position="365"/>
        <end position="375"/>
    </location>
</feature>
<feature type="region of interest" description="Disordered" evidence="1">
    <location>
        <begin position="201"/>
        <end position="375"/>
    </location>
</feature>
<feature type="compositionally biased region" description="Low complexity" evidence="1">
    <location>
        <begin position="260"/>
        <end position="279"/>
    </location>
</feature>